<comment type="caution">
    <text evidence="2">The sequence shown here is derived from an EMBL/GenBank/DDBJ whole genome shotgun (WGS) entry which is preliminary data.</text>
</comment>
<keyword evidence="1" id="KW-1133">Transmembrane helix</keyword>
<organism evidence="2 3">
    <name type="scientific">Bacillus badius</name>
    <dbReference type="NCBI Taxonomy" id="1455"/>
    <lineage>
        <taxon>Bacteria</taxon>
        <taxon>Bacillati</taxon>
        <taxon>Bacillota</taxon>
        <taxon>Bacilli</taxon>
        <taxon>Bacillales</taxon>
        <taxon>Bacillaceae</taxon>
        <taxon>Pseudobacillus</taxon>
    </lineage>
</organism>
<reference evidence="2 3" key="1">
    <citation type="submission" date="2015-01" db="EMBL/GenBank/DDBJ databases">
        <title>Genome Assembly of Bacillus badius MTCC 1458.</title>
        <authorList>
            <person name="Verma A."/>
            <person name="Khatri I."/>
            <person name="Mual P."/>
            <person name="Subramanian S."/>
            <person name="Krishnamurthi S."/>
        </authorList>
    </citation>
    <scope>NUCLEOTIDE SEQUENCE [LARGE SCALE GENOMIC DNA]</scope>
    <source>
        <strain evidence="2 3">MTCC 1458</strain>
    </source>
</reference>
<dbReference type="EMBL" id="JXLP01000009">
    <property type="protein sequence ID" value="KIL78717.1"/>
    <property type="molecule type" value="Genomic_DNA"/>
</dbReference>
<name>A0ABR5AVD2_BACBA</name>
<protein>
    <submittedName>
        <fullName evidence="2">Uncharacterized protein</fullName>
    </submittedName>
</protein>
<proteinExistence type="predicted"/>
<dbReference type="Proteomes" id="UP000031982">
    <property type="component" value="Unassembled WGS sequence"/>
</dbReference>
<keyword evidence="3" id="KW-1185">Reference proteome</keyword>
<evidence type="ECO:0000313" key="2">
    <source>
        <dbReference type="EMBL" id="KIL78717.1"/>
    </source>
</evidence>
<feature type="transmembrane region" description="Helical" evidence="1">
    <location>
        <begin position="12"/>
        <end position="28"/>
    </location>
</feature>
<evidence type="ECO:0000313" key="3">
    <source>
        <dbReference type="Proteomes" id="UP000031982"/>
    </source>
</evidence>
<accession>A0ABR5AVD2</accession>
<evidence type="ECO:0000256" key="1">
    <source>
        <dbReference type="SAM" id="Phobius"/>
    </source>
</evidence>
<sequence length="38" mass="4419">MLKIGPNAKPLYFILVKIFSFALLLVPLEKHTICLYRD</sequence>
<keyword evidence="1" id="KW-0812">Transmembrane</keyword>
<keyword evidence="1" id="KW-0472">Membrane</keyword>
<gene>
    <name evidence="2" type="ORF">SD77_4397</name>
</gene>